<gene>
    <name evidence="1" type="ORF">PMV_217</name>
</gene>
<organism evidence="1 2">
    <name type="scientific">Port-miou virus</name>
    <dbReference type="NCBI Taxonomy" id="1733873"/>
    <lineage>
        <taxon>Viruses</taxon>
        <taxon>Varidnaviria</taxon>
        <taxon>Bamfordvirae</taxon>
        <taxon>Nucleocytoviricota</taxon>
        <taxon>Megaviricetes</taxon>
        <taxon>Pimascovirales</taxon>
        <taxon>Pimascovirales incertae sedis</taxon>
        <taxon>Marseilleviridae</taxon>
        <taxon>Losannavirus</taxon>
        <taxon>Losannavirus lausannense</taxon>
        <taxon>Lausannevirus</taxon>
    </lineage>
</organism>
<protein>
    <recommendedName>
        <fullName evidence="3">Zinc finger/DNA-binding protein</fullName>
    </recommendedName>
</protein>
<evidence type="ECO:0008006" key="3">
    <source>
        <dbReference type="Google" id="ProtNLM"/>
    </source>
</evidence>
<proteinExistence type="predicted"/>
<evidence type="ECO:0000313" key="2">
    <source>
        <dbReference type="Proteomes" id="UP000319438"/>
    </source>
</evidence>
<dbReference type="Proteomes" id="UP000319438">
    <property type="component" value="Segment"/>
</dbReference>
<dbReference type="EMBL" id="KT428292">
    <property type="protein sequence ID" value="ALH06915.1"/>
    <property type="molecule type" value="Genomic_DNA"/>
</dbReference>
<name>A0A0N9PZ32_9VIRU</name>
<reference evidence="1" key="1">
    <citation type="journal article" date="2015" name="Genome Announc.">
        <title>Complete Genome Sequence of a New Member of the Marseilleviridae Recovered from the Brackish Submarine Spring in the Cassis Port-Miou Calanque, France.</title>
        <authorList>
            <person name="Doutre G."/>
            <person name="Arfib B."/>
            <person name="Rochette P."/>
            <person name="Claverie J.M."/>
            <person name="Bonin P."/>
            <person name="Abergel C."/>
        </authorList>
    </citation>
    <scope>NUCLEOTIDE SEQUENCE [LARGE SCALE GENOMIC DNA]</scope>
    <source>
        <strain evidence="1">1</strain>
    </source>
</reference>
<sequence length="190" mass="22176">MEKNFLIVESGRSSASNKTWVLLKDFVDGVILPIHTDVPCFWCREQFENSPIGLPLRFVKHREDGVFAERMREHLKLYNLPTEYGNEHFETEGNFCSFGCCKAYMLDEMPKNPERYRKSPGLLTILHLKLEGVLSKIDAAPSWKTLKKWGGKLTIEEFRSNSKLKRYEISPNTKRPYMYCSGRYVEERGL</sequence>
<accession>A0A0N9PZ32</accession>
<evidence type="ECO:0000313" key="1">
    <source>
        <dbReference type="EMBL" id="ALH06915.1"/>
    </source>
</evidence>